<dbReference type="EMBL" id="FN668638">
    <property type="protein sequence ID" value="CBK20170.2"/>
    <property type="molecule type" value="Genomic_DNA"/>
</dbReference>
<dbReference type="InParanoid" id="D8LWI1"/>
<dbReference type="Gene3D" id="1.50.10.10">
    <property type="match status" value="1"/>
</dbReference>
<feature type="domain" description="Glycogen debranching enzyme central" evidence="3">
    <location>
        <begin position="522"/>
        <end position="569"/>
    </location>
</feature>
<dbReference type="PANTHER" id="PTHR10569">
    <property type="entry name" value="GLYCOGEN DEBRANCHING ENZYME"/>
    <property type="match status" value="1"/>
</dbReference>
<feature type="domain" description="Glycogen debranching enzyme central" evidence="3">
    <location>
        <begin position="265"/>
        <end position="498"/>
    </location>
</feature>
<sequence>MRRYLFQSPDSVLPFIIQTKYLTREVVIWSDCIKLRYFENATQPTWIYGLALEYIQISSCLFDGFRLDNCHNTSLLLLEPILEEARKINPKLLILAELFTQDQATDIEYISKLGIDMIVRETAQSPDYYSDVRRYSDILYNVGGDDLGSLQSIKEFPRHVVYNALPTVLYDMTHDNKSLIELYGSASIPSITVMVGMTVTNIASTKGVDDAYPLNPLVTEYRQYHTYNDSLLSMHDHTIRYHFNRLVSLEEKPNEIIHFSPNGYLRLLMNHLHVLLSKCSFSQRYIHYYHGTSFISIERRHAESFYSVLSITSTSFNSFSHGSGAGSGAGLRDLEVIGKVIGVFLSVRCNEQTVHFNLKEAQLEMNQCPYLSGIPLHFEVDCYDLQDMCTVSFNEETKTSTLHLNDCFSPGSSLVLLLYNGSNCIFDHILNYHECCEVIQNTSDRLDALPYHPQNTIDAITKEIQSNALAMEDFSYLLFTTKEEQSLINGWDVYEIQSSSADTIRTLDQLTHSFHQHHNSYGVGKLKYAGFYGIIPAVRSIVRFNMLNHPLLENLRQGSWLLDYLLNRLNGHPHLEGVRASLEDEFRFIRESPRNTRPVRFCRFILAFGNMIERELGMKLSGKVEFHQLYMATLQFTQKLPQDSLTFISAGLPHFSIGIMRNWGRDTFIAFPGVMLSCHRYYEAEQLLLEYASVSRHGLICNLYGDRALARFNSRDATWWWLRVEIEICLNRRVFVCTARRLETREFWMKRSLWSGSRRKFWDPESILWNGTLHRLTYPFPNAMQCNENGFEVHIFIDPETGFVMGGNLSNCGTWMDKMGSYNDGSHSNKGIPATPRDGADVEIVGLEAYVLQWLSELCTSGEWKQQGILVEHDNTSSFWSYQSWYERVKRSFEREFFVPASDSHGAYYKDCVNKQMRLQDNQIRPNYLIALAIIPEVFDASHATEAIQTGIRELFQDPHQLGLKTLSPSDSHYRCFYDNSMGYQGDLAVCGGWSYHNGPEWLWPLGFLIEALLHFPPPRFISNGTVDSDYLRMYCFSLLSEQIRYYHEDDWLSLPEMTNWDGEFNSYSCRAQAWSVGCLLRAIEKLH</sequence>
<dbReference type="SUPFAM" id="SSF48208">
    <property type="entry name" value="Six-hairpin glycosidases"/>
    <property type="match status" value="1"/>
</dbReference>
<dbReference type="SUPFAM" id="SSF51445">
    <property type="entry name" value="(Trans)glycosidases"/>
    <property type="match status" value="1"/>
</dbReference>
<dbReference type="AlphaFoldDB" id="D8LWI1"/>
<evidence type="ECO:0000259" key="1">
    <source>
        <dbReference type="Pfam" id="PF06202"/>
    </source>
</evidence>
<dbReference type="InterPro" id="IPR032788">
    <property type="entry name" value="AGL_central"/>
</dbReference>
<name>D8LWI1_BLAHO</name>
<dbReference type="PANTHER" id="PTHR10569:SF2">
    <property type="entry name" value="GLYCOGEN DEBRANCHING ENZYME"/>
    <property type="match status" value="1"/>
</dbReference>
<dbReference type="InterPro" id="IPR012341">
    <property type="entry name" value="6hp_glycosidase-like_sf"/>
</dbReference>
<protein>
    <recommendedName>
        <fullName evidence="6">Glycogen debranching enzyme</fullName>
    </recommendedName>
</protein>
<dbReference type="InterPro" id="IPR010401">
    <property type="entry name" value="AGL/Gdb1"/>
</dbReference>
<organism evidence="4">
    <name type="scientific">Blastocystis hominis</name>
    <dbReference type="NCBI Taxonomy" id="12968"/>
    <lineage>
        <taxon>Eukaryota</taxon>
        <taxon>Sar</taxon>
        <taxon>Stramenopiles</taxon>
        <taxon>Bigyra</taxon>
        <taxon>Opalozoa</taxon>
        <taxon>Opalinata</taxon>
        <taxon>Blastocystidae</taxon>
        <taxon>Blastocystis</taxon>
    </lineage>
</organism>
<dbReference type="OMA" id="IHFREWN"/>
<dbReference type="InterPro" id="IPR017853">
    <property type="entry name" value="GH"/>
</dbReference>
<feature type="domain" description="Glycogen debranching enzyme glucanotransferase" evidence="2">
    <location>
        <begin position="20"/>
        <end position="92"/>
    </location>
</feature>
<dbReference type="RefSeq" id="XP_012894218.1">
    <property type="nucleotide sequence ID" value="XM_013038764.1"/>
</dbReference>
<dbReference type="InterPro" id="IPR032790">
    <property type="entry name" value="GDE_C"/>
</dbReference>
<dbReference type="GO" id="GO:0004135">
    <property type="term" value="F:amylo-alpha-1,6-glucosidase activity"/>
    <property type="evidence" value="ECO:0007669"/>
    <property type="project" value="InterPro"/>
</dbReference>
<accession>D8LWI1</accession>
<reference evidence="4" key="1">
    <citation type="submission" date="2010-02" db="EMBL/GenBank/DDBJ databases">
        <title>Sequencing and annotation of the Blastocystis hominis genome.</title>
        <authorList>
            <person name="Wincker P."/>
        </authorList>
    </citation>
    <scope>NUCLEOTIDE SEQUENCE</scope>
    <source>
        <strain evidence="4">Singapore isolate B</strain>
    </source>
</reference>
<dbReference type="Pfam" id="PF14702">
    <property type="entry name" value="hGDE_central"/>
    <property type="match status" value="2"/>
</dbReference>
<dbReference type="Pfam" id="PF14701">
    <property type="entry name" value="hDGE_amylase"/>
    <property type="match status" value="1"/>
</dbReference>
<evidence type="ECO:0008006" key="6">
    <source>
        <dbReference type="Google" id="ProtNLM"/>
    </source>
</evidence>
<dbReference type="Gene3D" id="3.20.20.80">
    <property type="entry name" value="Glycosidases"/>
    <property type="match status" value="1"/>
</dbReference>
<dbReference type="Proteomes" id="UP000008312">
    <property type="component" value="Unassembled WGS sequence"/>
</dbReference>
<dbReference type="GeneID" id="24917849"/>
<evidence type="ECO:0000313" key="5">
    <source>
        <dbReference type="Proteomes" id="UP000008312"/>
    </source>
</evidence>
<dbReference type="InterPro" id="IPR008928">
    <property type="entry name" value="6-hairpin_glycosidase_sf"/>
</dbReference>
<gene>
    <name evidence="4" type="ORF">GSBLH_T00000542001</name>
</gene>
<dbReference type="GO" id="GO:0005980">
    <property type="term" value="P:glycogen catabolic process"/>
    <property type="evidence" value="ECO:0007669"/>
    <property type="project" value="InterPro"/>
</dbReference>
<evidence type="ECO:0000313" key="4">
    <source>
        <dbReference type="EMBL" id="CBK20170.2"/>
    </source>
</evidence>
<dbReference type="OrthoDB" id="10248904at2759"/>
<feature type="domain" description="Glycogen debranching enzyme C-terminal" evidence="1">
    <location>
        <begin position="631"/>
        <end position="1082"/>
    </location>
</feature>
<keyword evidence="5" id="KW-1185">Reference proteome</keyword>
<dbReference type="InterPro" id="IPR032792">
    <property type="entry name" value="AGL_glucanoTrfase"/>
</dbReference>
<evidence type="ECO:0000259" key="3">
    <source>
        <dbReference type="Pfam" id="PF14702"/>
    </source>
</evidence>
<dbReference type="GO" id="GO:0004134">
    <property type="term" value="F:4-alpha-glucanotransferase activity"/>
    <property type="evidence" value="ECO:0007669"/>
    <property type="project" value="InterPro"/>
</dbReference>
<proteinExistence type="predicted"/>
<dbReference type="Pfam" id="PF06202">
    <property type="entry name" value="GDE_C"/>
    <property type="match status" value="1"/>
</dbReference>
<evidence type="ECO:0000259" key="2">
    <source>
        <dbReference type="Pfam" id="PF14701"/>
    </source>
</evidence>